<dbReference type="AlphaFoldDB" id="A0A0K9P6Z6"/>
<keyword evidence="1" id="KW-0378">Hydrolase</keyword>
<dbReference type="PROSITE" id="PS51762">
    <property type="entry name" value="GH16_2"/>
    <property type="match status" value="1"/>
</dbReference>
<dbReference type="InterPro" id="IPR044791">
    <property type="entry name" value="Beta-glucanase/XTH"/>
</dbReference>
<feature type="domain" description="GH16" evidence="3">
    <location>
        <begin position="1"/>
        <end position="142"/>
    </location>
</feature>
<dbReference type="GO" id="GO:0005975">
    <property type="term" value="P:carbohydrate metabolic process"/>
    <property type="evidence" value="ECO:0007669"/>
    <property type="project" value="InterPro"/>
</dbReference>
<evidence type="ECO:0000259" key="3">
    <source>
        <dbReference type="PROSITE" id="PS51762"/>
    </source>
</evidence>
<dbReference type="GO" id="GO:0004553">
    <property type="term" value="F:hydrolase activity, hydrolyzing O-glycosyl compounds"/>
    <property type="evidence" value="ECO:0007669"/>
    <property type="project" value="InterPro"/>
</dbReference>
<gene>
    <name evidence="4" type="ORF">ZOSMA_38G01050</name>
</gene>
<dbReference type="SUPFAM" id="SSF49899">
    <property type="entry name" value="Concanavalin A-like lectins/glucanases"/>
    <property type="match status" value="1"/>
</dbReference>
<dbReference type="PANTHER" id="PTHR31062">
    <property type="entry name" value="XYLOGLUCAN ENDOTRANSGLUCOSYLASE/HYDROLASE PROTEIN 8-RELATED"/>
    <property type="match status" value="1"/>
</dbReference>
<organism evidence="4 5">
    <name type="scientific">Zostera marina</name>
    <name type="common">Eelgrass</name>
    <dbReference type="NCBI Taxonomy" id="29655"/>
    <lineage>
        <taxon>Eukaryota</taxon>
        <taxon>Viridiplantae</taxon>
        <taxon>Streptophyta</taxon>
        <taxon>Embryophyta</taxon>
        <taxon>Tracheophyta</taxon>
        <taxon>Spermatophyta</taxon>
        <taxon>Magnoliopsida</taxon>
        <taxon>Liliopsida</taxon>
        <taxon>Zosteraceae</taxon>
        <taxon>Zostera</taxon>
    </lineage>
</organism>
<evidence type="ECO:0000313" key="4">
    <source>
        <dbReference type="EMBL" id="KMZ63997.1"/>
    </source>
</evidence>
<name>A0A0K9P6Z6_ZOSMR</name>
<reference evidence="5" key="1">
    <citation type="journal article" date="2016" name="Nature">
        <title>The genome of the seagrass Zostera marina reveals angiosperm adaptation to the sea.</title>
        <authorList>
            <person name="Olsen J.L."/>
            <person name="Rouze P."/>
            <person name="Verhelst B."/>
            <person name="Lin Y.-C."/>
            <person name="Bayer T."/>
            <person name="Collen J."/>
            <person name="Dattolo E."/>
            <person name="De Paoli E."/>
            <person name="Dittami S."/>
            <person name="Maumus F."/>
            <person name="Michel G."/>
            <person name="Kersting A."/>
            <person name="Lauritano C."/>
            <person name="Lohaus R."/>
            <person name="Toepel M."/>
            <person name="Tonon T."/>
            <person name="Vanneste K."/>
            <person name="Amirebrahimi M."/>
            <person name="Brakel J."/>
            <person name="Bostroem C."/>
            <person name="Chovatia M."/>
            <person name="Grimwood J."/>
            <person name="Jenkins J.W."/>
            <person name="Jueterbock A."/>
            <person name="Mraz A."/>
            <person name="Stam W.T."/>
            <person name="Tice H."/>
            <person name="Bornberg-Bauer E."/>
            <person name="Green P.J."/>
            <person name="Pearson G.A."/>
            <person name="Procaccini G."/>
            <person name="Duarte C.M."/>
            <person name="Schmutz J."/>
            <person name="Reusch T.B.H."/>
            <person name="Van de Peer Y."/>
        </authorList>
    </citation>
    <scope>NUCLEOTIDE SEQUENCE [LARGE SCALE GENOMIC DNA]</scope>
    <source>
        <strain evidence="5">cv. Finnish</strain>
    </source>
</reference>
<dbReference type="EMBL" id="LFYR01001193">
    <property type="protein sequence ID" value="KMZ63997.1"/>
    <property type="molecule type" value="Genomic_DNA"/>
</dbReference>
<keyword evidence="2" id="KW-0326">Glycosidase</keyword>
<dbReference type="OrthoDB" id="4781at2759"/>
<dbReference type="Gene3D" id="2.60.120.200">
    <property type="match status" value="1"/>
</dbReference>
<sequence length="148" mass="17323">MQLSNGDVFEKTHDELDFEFLGNVRGKEWRLQTNMYGNGSTSIGKEERYQLWFDPTEDFHHYGFLWTESHHEISRVHRLGFCYPFFIDDIPIRKVTRNETIAGHFPSKPMSLYATIWDGSSWATSGGRYKVNYMVDFSEGNKKLKLGV</sequence>
<dbReference type="InterPro" id="IPR000757">
    <property type="entry name" value="Beta-glucanase-like"/>
</dbReference>
<dbReference type="Proteomes" id="UP000036987">
    <property type="component" value="Unassembled WGS sequence"/>
</dbReference>
<evidence type="ECO:0000256" key="1">
    <source>
        <dbReference type="ARBA" id="ARBA00022801"/>
    </source>
</evidence>
<protein>
    <recommendedName>
        <fullName evidence="3">GH16 domain-containing protein</fullName>
    </recommendedName>
</protein>
<evidence type="ECO:0000313" key="5">
    <source>
        <dbReference type="Proteomes" id="UP000036987"/>
    </source>
</evidence>
<dbReference type="Pfam" id="PF00722">
    <property type="entry name" value="Glyco_hydro_16"/>
    <property type="match status" value="1"/>
</dbReference>
<keyword evidence="5" id="KW-1185">Reference proteome</keyword>
<proteinExistence type="predicted"/>
<dbReference type="InterPro" id="IPR013320">
    <property type="entry name" value="ConA-like_dom_sf"/>
</dbReference>
<accession>A0A0K9P6Z6</accession>
<evidence type="ECO:0000256" key="2">
    <source>
        <dbReference type="ARBA" id="ARBA00023295"/>
    </source>
</evidence>
<dbReference type="STRING" id="29655.A0A0K9P6Z6"/>
<comment type="caution">
    <text evidence="4">The sequence shown here is derived from an EMBL/GenBank/DDBJ whole genome shotgun (WGS) entry which is preliminary data.</text>
</comment>